<accession>A0ABP7ELG1</accession>
<feature type="transmembrane region" description="Helical" evidence="1">
    <location>
        <begin position="109"/>
        <end position="131"/>
    </location>
</feature>
<reference evidence="4" key="1">
    <citation type="journal article" date="2019" name="Int. J. Syst. Evol. Microbiol.">
        <title>The Global Catalogue of Microorganisms (GCM) 10K type strain sequencing project: providing services to taxonomists for standard genome sequencing and annotation.</title>
        <authorList>
            <consortium name="The Broad Institute Genomics Platform"/>
            <consortium name="The Broad Institute Genome Sequencing Center for Infectious Disease"/>
            <person name="Wu L."/>
            <person name="Ma J."/>
        </authorList>
    </citation>
    <scope>NUCLEOTIDE SEQUENCE [LARGE SCALE GENOMIC DNA]</scope>
    <source>
        <strain evidence="4">JCM 16548</strain>
    </source>
</reference>
<feature type="domain" description="Sulfatase N-terminal" evidence="2">
    <location>
        <begin position="262"/>
        <end position="470"/>
    </location>
</feature>
<gene>
    <name evidence="3" type="ORF">GCM10022204_44900</name>
</gene>
<dbReference type="InterPro" id="IPR000917">
    <property type="entry name" value="Sulfatase_N"/>
</dbReference>
<evidence type="ECO:0000259" key="2">
    <source>
        <dbReference type="Pfam" id="PF00884"/>
    </source>
</evidence>
<name>A0ABP7ELG1_9ACTN</name>
<organism evidence="3 4">
    <name type="scientific">Microlunatus aurantiacus</name>
    <dbReference type="NCBI Taxonomy" id="446786"/>
    <lineage>
        <taxon>Bacteria</taxon>
        <taxon>Bacillati</taxon>
        <taxon>Actinomycetota</taxon>
        <taxon>Actinomycetes</taxon>
        <taxon>Propionibacteriales</taxon>
        <taxon>Propionibacteriaceae</taxon>
        <taxon>Microlunatus</taxon>
    </lineage>
</organism>
<keyword evidence="1" id="KW-1133">Transmembrane helix</keyword>
<keyword evidence="1" id="KW-0812">Transmembrane</keyword>
<feature type="transmembrane region" description="Helical" evidence="1">
    <location>
        <begin position="54"/>
        <end position="78"/>
    </location>
</feature>
<keyword evidence="1" id="KW-0472">Membrane</keyword>
<evidence type="ECO:0000256" key="1">
    <source>
        <dbReference type="SAM" id="Phobius"/>
    </source>
</evidence>
<sequence length="534" mass="55955">MLGDLLAAVLLVALLLLPDRLTRTDLGSFAAVPIEPVLGGVLLVVLPAGVRQPVAAAFGGLVGLLTALKLVDVGFYAALARPFDLVLDWTLLPGVWVLLQGSLGGVTAVLVLAGLAVVVATLLAAAVWATLRLSRLLTAHHEPAVRVLAAIGACWLACAAVGVRAVPPYPVASASSTTKIIGEVRAVREGLADRERFAAELAADRFSSVPADDLVTGLRGTQVLVIFVESYGRVALADPAIAAAVTPVLDEGTRRLARTGWQARSGYLTSPTAGGGSWLAHATLLSGLWIDDQQRYRQLVASDRRTLTGVFAEAGWRTVGIMPGNTSAWPDGAVYRYDEIRDSRSLGYAGPPYGWARVPDQYTLAEAGRVLETGSPAAPTMVVTPLITSHAPWTPVPTLVDPAAVGDGSGLTPATGTAEPPEAILTRDPSRVRADYGRSLAYTLSGVVAQLARTPADDLVVIMVGDHQPAPVVTGPDAGRDVPITLLAGDPAVLERVRTWGWTTGLRPKGDAPVWRMDAVRDRFLTDVAGATPR</sequence>
<dbReference type="Proteomes" id="UP001500051">
    <property type="component" value="Unassembled WGS sequence"/>
</dbReference>
<protein>
    <recommendedName>
        <fullName evidence="2">Sulfatase N-terminal domain-containing protein</fullName>
    </recommendedName>
</protein>
<dbReference type="EMBL" id="BAAAYX010000035">
    <property type="protein sequence ID" value="GAA3719839.1"/>
    <property type="molecule type" value="Genomic_DNA"/>
</dbReference>
<comment type="caution">
    <text evidence="3">The sequence shown here is derived from an EMBL/GenBank/DDBJ whole genome shotgun (WGS) entry which is preliminary data.</text>
</comment>
<dbReference type="SUPFAM" id="SSF53649">
    <property type="entry name" value="Alkaline phosphatase-like"/>
    <property type="match status" value="1"/>
</dbReference>
<evidence type="ECO:0000313" key="4">
    <source>
        <dbReference type="Proteomes" id="UP001500051"/>
    </source>
</evidence>
<evidence type="ECO:0000313" key="3">
    <source>
        <dbReference type="EMBL" id="GAA3719839.1"/>
    </source>
</evidence>
<dbReference type="InterPro" id="IPR017850">
    <property type="entry name" value="Alkaline_phosphatase_core_sf"/>
</dbReference>
<keyword evidence="4" id="KW-1185">Reference proteome</keyword>
<feature type="transmembrane region" description="Helical" evidence="1">
    <location>
        <begin position="143"/>
        <end position="163"/>
    </location>
</feature>
<proteinExistence type="predicted"/>
<dbReference type="Gene3D" id="3.40.720.10">
    <property type="entry name" value="Alkaline Phosphatase, subunit A"/>
    <property type="match status" value="1"/>
</dbReference>
<dbReference type="Pfam" id="PF00884">
    <property type="entry name" value="Sulfatase"/>
    <property type="match status" value="1"/>
</dbReference>